<protein>
    <submittedName>
        <fullName evidence="1">Uncharacterized protein</fullName>
    </submittedName>
</protein>
<keyword evidence="2" id="KW-1185">Reference proteome</keyword>
<proteinExistence type="predicted"/>
<dbReference type="InParanoid" id="A0A2K1ZTQ5"/>
<evidence type="ECO:0000313" key="1">
    <source>
        <dbReference type="EMBL" id="PNT28665.1"/>
    </source>
</evidence>
<gene>
    <name evidence="1" type="ORF">POPTR_007G131400</name>
</gene>
<reference evidence="1 2" key="1">
    <citation type="journal article" date="2006" name="Science">
        <title>The genome of black cottonwood, Populus trichocarpa (Torr. &amp; Gray).</title>
        <authorList>
            <person name="Tuskan G.A."/>
            <person name="Difazio S."/>
            <person name="Jansson S."/>
            <person name="Bohlmann J."/>
            <person name="Grigoriev I."/>
            <person name="Hellsten U."/>
            <person name="Putnam N."/>
            <person name="Ralph S."/>
            <person name="Rombauts S."/>
            <person name="Salamov A."/>
            <person name="Schein J."/>
            <person name="Sterck L."/>
            <person name="Aerts A."/>
            <person name="Bhalerao R.R."/>
            <person name="Bhalerao R.P."/>
            <person name="Blaudez D."/>
            <person name="Boerjan W."/>
            <person name="Brun A."/>
            <person name="Brunner A."/>
            <person name="Busov V."/>
            <person name="Campbell M."/>
            <person name="Carlson J."/>
            <person name="Chalot M."/>
            <person name="Chapman J."/>
            <person name="Chen G.L."/>
            <person name="Cooper D."/>
            <person name="Coutinho P.M."/>
            <person name="Couturier J."/>
            <person name="Covert S."/>
            <person name="Cronk Q."/>
            <person name="Cunningham R."/>
            <person name="Davis J."/>
            <person name="Degroeve S."/>
            <person name="Dejardin A."/>
            <person name="Depamphilis C."/>
            <person name="Detter J."/>
            <person name="Dirks B."/>
            <person name="Dubchak I."/>
            <person name="Duplessis S."/>
            <person name="Ehlting J."/>
            <person name="Ellis B."/>
            <person name="Gendler K."/>
            <person name="Goodstein D."/>
            <person name="Gribskov M."/>
            <person name="Grimwood J."/>
            <person name="Groover A."/>
            <person name="Gunter L."/>
            <person name="Hamberger B."/>
            <person name="Heinze B."/>
            <person name="Helariutta Y."/>
            <person name="Henrissat B."/>
            <person name="Holligan D."/>
            <person name="Holt R."/>
            <person name="Huang W."/>
            <person name="Islam-Faridi N."/>
            <person name="Jones S."/>
            <person name="Jones-Rhoades M."/>
            <person name="Jorgensen R."/>
            <person name="Joshi C."/>
            <person name="Kangasjarvi J."/>
            <person name="Karlsson J."/>
            <person name="Kelleher C."/>
            <person name="Kirkpatrick R."/>
            <person name="Kirst M."/>
            <person name="Kohler A."/>
            <person name="Kalluri U."/>
            <person name="Larimer F."/>
            <person name="Leebens-Mack J."/>
            <person name="Leple J.C."/>
            <person name="Locascio P."/>
            <person name="Lou Y."/>
            <person name="Lucas S."/>
            <person name="Martin F."/>
            <person name="Montanini B."/>
            <person name="Napoli C."/>
            <person name="Nelson D.R."/>
            <person name="Nelson C."/>
            <person name="Nieminen K."/>
            <person name="Nilsson O."/>
            <person name="Pereda V."/>
            <person name="Peter G."/>
            <person name="Philippe R."/>
            <person name="Pilate G."/>
            <person name="Poliakov A."/>
            <person name="Razumovskaya J."/>
            <person name="Richardson P."/>
            <person name="Rinaldi C."/>
            <person name="Ritland K."/>
            <person name="Rouze P."/>
            <person name="Ryaboy D."/>
            <person name="Schmutz J."/>
            <person name="Schrader J."/>
            <person name="Segerman B."/>
            <person name="Shin H."/>
            <person name="Siddiqui A."/>
            <person name="Sterky F."/>
            <person name="Terry A."/>
            <person name="Tsai C.J."/>
            <person name="Uberbacher E."/>
            <person name="Unneberg P."/>
            <person name="Vahala J."/>
            <person name="Wall K."/>
            <person name="Wessler S."/>
            <person name="Yang G."/>
            <person name="Yin T."/>
            <person name="Douglas C."/>
            <person name="Marra M."/>
            <person name="Sandberg G."/>
            <person name="Van de Peer Y."/>
            <person name="Rokhsar D."/>
        </authorList>
    </citation>
    <scope>NUCLEOTIDE SEQUENCE [LARGE SCALE GENOMIC DNA]</scope>
    <source>
        <strain evidence="2">cv. Nisqually</strain>
    </source>
</reference>
<evidence type="ECO:0000313" key="2">
    <source>
        <dbReference type="Proteomes" id="UP000006729"/>
    </source>
</evidence>
<sequence>MCHRGSISTIFYFPLKIAKSDEMDPLIYGEGPFKGKVGPPQHGLKTLLDLTSRIFVCCLDFSGSSHSHLFLCAFWNAA</sequence>
<name>A0A2K1ZTQ5_POPTR</name>
<organism evidence="1 2">
    <name type="scientific">Populus trichocarpa</name>
    <name type="common">Western balsam poplar</name>
    <name type="synonym">Populus balsamifera subsp. trichocarpa</name>
    <dbReference type="NCBI Taxonomy" id="3694"/>
    <lineage>
        <taxon>Eukaryota</taxon>
        <taxon>Viridiplantae</taxon>
        <taxon>Streptophyta</taxon>
        <taxon>Embryophyta</taxon>
        <taxon>Tracheophyta</taxon>
        <taxon>Spermatophyta</taxon>
        <taxon>Magnoliopsida</taxon>
        <taxon>eudicotyledons</taxon>
        <taxon>Gunneridae</taxon>
        <taxon>Pentapetalae</taxon>
        <taxon>rosids</taxon>
        <taxon>fabids</taxon>
        <taxon>Malpighiales</taxon>
        <taxon>Salicaceae</taxon>
        <taxon>Saliceae</taxon>
        <taxon>Populus</taxon>
    </lineage>
</organism>
<dbReference type="AlphaFoldDB" id="A0A2K1ZTQ5"/>
<accession>A0A2K1ZTQ5</accession>
<dbReference type="Proteomes" id="UP000006729">
    <property type="component" value="Chromosome 7"/>
</dbReference>
<dbReference type="EMBL" id="CM009296">
    <property type="protein sequence ID" value="PNT28665.1"/>
    <property type="molecule type" value="Genomic_DNA"/>
</dbReference>